<dbReference type="EMBL" id="JADBJN010000002">
    <property type="protein sequence ID" value="KAG5674685.1"/>
    <property type="molecule type" value="Genomic_DNA"/>
</dbReference>
<dbReference type="InterPro" id="IPR052000">
    <property type="entry name" value="ETFRF1"/>
</dbReference>
<evidence type="ECO:0000313" key="3">
    <source>
        <dbReference type="EMBL" id="KAG5674685.1"/>
    </source>
</evidence>
<dbReference type="Pfam" id="PF05347">
    <property type="entry name" value="Complex1_LYR"/>
    <property type="match status" value="1"/>
</dbReference>
<dbReference type="PANTHER" id="PTHR21024">
    <property type="entry name" value="GROWTH HORMONE-INDUCIBLE SOLUBLE PROTEIN-RELATED"/>
    <property type="match status" value="1"/>
</dbReference>
<evidence type="ECO:0000256" key="1">
    <source>
        <dbReference type="ARBA" id="ARBA00009508"/>
    </source>
</evidence>
<dbReference type="AlphaFoldDB" id="A0A9J6BYQ2"/>
<dbReference type="GO" id="GO:0022904">
    <property type="term" value="P:respiratory electron transport chain"/>
    <property type="evidence" value="ECO:0007669"/>
    <property type="project" value="TreeGrafter"/>
</dbReference>
<comment type="caution">
    <text evidence="3">The sequence shown here is derived from an EMBL/GenBank/DDBJ whole genome shotgun (WGS) entry which is preliminary data.</text>
</comment>
<evidence type="ECO:0000313" key="4">
    <source>
        <dbReference type="Proteomes" id="UP001107558"/>
    </source>
</evidence>
<organism evidence="3 4">
    <name type="scientific">Polypedilum vanderplanki</name>
    <name type="common">Sleeping chironomid midge</name>
    <dbReference type="NCBI Taxonomy" id="319348"/>
    <lineage>
        <taxon>Eukaryota</taxon>
        <taxon>Metazoa</taxon>
        <taxon>Ecdysozoa</taxon>
        <taxon>Arthropoda</taxon>
        <taxon>Hexapoda</taxon>
        <taxon>Insecta</taxon>
        <taxon>Pterygota</taxon>
        <taxon>Neoptera</taxon>
        <taxon>Endopterygota</taxon>
        <taxon>Diptera</taxon>
        <taxon>Nematocera</taxon>
        <taxon>Chironomoidea</taxon>
        <taxon>Chironomidae</taxon>
        <taxon>Chironominae</taxon>
        <taxon>Polypedilum</taxon>
        <taxon>Polypedilum</taxon>
    </lineage>
</organism>
<proteinExistence type="inferred from homology"/>
<dbReference type="PANTHER" id="PTHR21024:SF0">
    <property type="entry name" value="ELECTRON TRANSFER FLAVOPROTEIN REGULATORY FACTOR 1"/>
    <property type="match status" value="1"/>
</dbReference>
<name>A0A9J6BYQ2_POLVA</name>
<evidence type="ECO:0000259" key="2">
    <source>
        <dbReference type="Pfam" id="PF05347"/>
    </source>
</evidence>
<gene>
    <name evidence="3" type="ORF">PVAND_004637</name>
</gene>
<sequence length="82" mass="9972">MSQRSRVIALYKHIQYLLREYPTDDVRKMQIACKKAFAKNKDETDPKKIEEMIARGEYVSKEIETLYALKKYRAMKRRYYDD</sequence>
<comment type="similarity">
    <text evidence="1">Belongs to the complex I LYR family.</text>
</comment>
<accession>A0A9J6BYQ2</accession>
<reference evidence="3" key="1">
    <citation type="submission" date="2021-03" db="EMBL/GenBank/DDBJ databases">
        <title>Chromosome level genome of the anhydrobiotic midge Polypedilum vanderplanki.</title>
        <authorList>
            <person name="Yoshida Y."/>
            <person name="Kikawada T."/>
            <person name="Gusev O."/>
        </authorList>
    </citation>
    <scope>NUCLEOTIDE SEQUENCE</scope>
    <source>
        <strain evidence="3">NIAS01</strain>
        <tissue evidence="3">Whole body or cell culture</tissue>
    </source>
</reference>
<feature type="domain" description="Complex 1 LYR protein" evidence="2">
    <location>
        <begin position="6"/>
        <end position="58"/>
    </location>
</feature>
<dbReference type="Proteomes" id="UP001107558">
    <property type="component" value="Chromosome 2"/>
</dbReference>
<protein>
    <recommendedName>
        <fullName evidence="2">Complex 1 LYR protein domain-containing protein</fullName>
    </recommendedName>
</protein>
<dbReference type="InterPro" id="IPR045296">
    <property type="entry name" value="Complex1_LYR_ETFRF1_LYRM5"/>
</dbReference>
<dbReference type="GO" id="GO:0090324">
    <property type="term" value="P:negative regulation of oxidative phosphorylation"/>
    <property type="evidence" value="ECO:0007669"/>
    <property type="project" value="InterPro"/>
</dbReference>
<dbReference type="OrthoDB" id="10258445at2759"/>
<dbReference type="GO" id="GO:0005739">
    <property type="term" value="C:mitochondrion"/>
    <property type="evidence" value="ECO:0007669"/>
    <property type="project" value="TreeGrafter"/>
</dbReference>
<dbReference type="InterPro" id="IPR008011">
    <property type="entry name" value="Complex1_LYR_dom"/>
</dbReference>
<dbReference type="CDD" id="cd20265">
    <property type="entry name" value="Complex1_LYR_ETFRF1_LYRM5"/>
    <property type="match status" value="1"/>
</dbReference>
<keyword evidence="4" id="KW-1185">Reference proteome</keyword>